<dbReference type="EC" id="1.3.1.-" evidence="11"/>
<dbReference type="PANTHER" id="PTHR45846">
    <property type="entry name" value="TRNA-DIHYDROURIDINE(47) SYNTHASE [NAD(P)(+)]-LIKE"/>
    <property type="match status" value="1"/>
</dbReference>
<name>A0A0P6X107_9CHLR</name>
<dbReference type="InterPro" id="IPR024036">
    <property type="entry name" value="tRNA-dHydroUridine_Synthase_C"/>
</dbReference>
<comment type="catalytic activity">
    <reaction evidence="10">
        <text>a 5,6-dihydrouridine in tRNA + NAD(+) = a uridine in tRNA + NADH + H(+)</text>
        <dbReference type="Rhea" id="RHEA:54452"/>
        <dbReference type="Rhea" id="RHEA-COMP:13339"/>
        <dbReference type="Rhea" id="RHEA-COMP:13887"/>
        <dbReference type="ChEBI" id="CHEBI:15378"/>
        <dbReference type="ChEBI" id="CHEBI:57540"/>
        <dbReference type="ChEBI" id="CHEBI:57945"/>
        <dbReference type="ChEBI" id="CHEBI:65315"/>
        <dbReference type="ChEBI" id="CHEBI:74443"/>
    </reaction>
</comment>
<comment type="caution">
    <text evidence="15">The sequence shown here is derived from an EMBL/GenBank/DDBJ whole genome shotgun (WGS) entry which is preliminary data.</text>
</comment>
<feature type="domain" description="DUS-like FMN-binding" evidence="14">
    <location>
        <begin position="24"/>
        <end position="302"/>
    </location>
</feature>
<dbReference type="CDD" id="cd02801">
    <property type="entry name" value="DUS_like_FMN"/>
    <property type="match status" value="1"/>
</dbReference>
<comment type="similarity">
    <text evidence="11">Belongs to the dus family.</text>
</comment>
<evidence type="ECO:0000256" key="2">
    <source>
        <dbReference type="ARBA" id="ARBA00022555"/>
    </source>
</evidence>
<comment type="function">
    <text evidence="1 11">Catalyzes the synthesis of 5,6-dihydrouridine (D), a modified base found in the D-loop of most tRNAs, via the reduction of the C5-C6 double bond in target uridines.</text>
</comment>
<evidence type="ECO:0000256" key="6">
    <source>
        <dbReference type="ARBA" id="ARBA00022857"/>
    </source>
</evidence>
<evidence type="ECO:0000256" key="8">
    <source>
        <dbReference type="ARBA" id="ARBA00023002"/>
    </source>
</evidence>
<keyword evidence="5 11" id="KW-0819">tRNA processing</keyword>
<protein>
    <recommendedName>
        <fullName evidence="11">tRNA-dihydrouridine synthase</fullName>
        <ecNumber evidence="11">1.3.1.-</ecNumber>
    </recommendedName>
</protein>
<comment type="cofactor">
    <cofactor evidence="11 13">
        <name>FMN</name>
        <dbReference type="ChEBI" id="CHEBI:58210"/>
    </cofactor>
</comment>
<feature type="active site" description="Proton donor" evidence="12">
    <location>
        <position position="112"/>
    </location>
</feature>
<evidence type="ECO:0000256" key="4">
    <source>
        <dbReference type="ARBA" id="ARBA00022643"/>
    </source>
</evidence>
<dbReference type="PATRIC" id="fig|229920.5.peg.1087"/>
<sequence>MSAPEQSVPPAFHIGAIPIYRKLILAPMDGYSDHPFRLICRRWGSACTYSEFINAMDLEGKQHPHIGGRLFFSEEERPFGYQILDNSPDRILIAAQILRERNPDFIDVNLGCCSRSVCSRGAGARLLVEPEKISLILDSLVKNLDIPVTAKIRLGWDEKNRNYLEVARRVEQSGVSALAVHGRTKIQAYTGMADWDAIAQVKQVVSIPVIGNGDVKTANDISRFLSHTDCDAIMIGRGAIGNPWIFSGKDQQDCSKEEIYRTMVEHLEASINYYGEDHGLVVFRKQAVLYVKNEWPSPATRHEALTTRDRIRFLQIIRSILLD</sequence>
<evidence type="ECO:0000256" key="12">
    <source>
        <dbReference type="PIRSR" id="PIRSR006621-1"/>
    </source>
</evidence>
<dbReference type="GO" id="GO:0050660">
    <property type="term" value="F:flavin adenine dinucleotide binding"/>
    <property type="evidence" value="ECO:0007669"/>
    <property type="project" value="InterPro"/>
</dbReference>
<dbReference type="Pfam" id="PF01207">
    <property type="entry name" value="Dus"/>
    <property type="match status" value="1"/>
</dbReference>
<feature type="binding site" evidence="13">
    <location>
        <begin position="236"/>
        <end position="237"/>
    </location>
    <ligand>
        <name>FMN</name>
        <dbReference type="ChEBI" id="CHEBI:58210"/>
    </ligand>
</feature>
<dbReference type="GO" id="GO:0017150">
    <property type="term" value="F:tRNA dihydrouridine synthase activity"/>
    <property type="evidence" value="ECO:0007669"/>
    <property type="project" value="InterPro"/>
</dbReference>
<dbReference type="InterPro" id="IPR013785">
    <property type="entry name" value="Aldolase_TIM"/>
</dbReference>
<evidence type="ECO:0000256" key="11">
    <source>
        <dbReference type="PIRNR" id="PIRNR006621"/>
    </source>
</evidence>
<reference evidence="15 16" key="1">
    <citation type="submission" date="2015-07" db="EMBL/GenBank/DDBJ databases">
        <title>Genome sequence of Leptolinea tardivitalis DSM 16556.</title>
        <authorList>
            <person name="Hemp J."/>
            <person name="Ward L.M."/>
            <person name="Pace L.A."/>
            <person name="Fischer W.W."/>
        </authorList>
    </citation>
    <scope>NUCLEOTIDE SEQUENCE [LARGE SCALE GENOMIC DNA]</scope>
    <source>
        <strain evidence="15 16">YMTK-2</strain>
    </source>
</reference>
<accession>A0A0P6X107</accession>
<keyword evidence="16" id="KW-1185">Reference proteome</keyword>
<evidence type="ECO:0000259" key="14">
    <source>
        <dbReference type="Pfam" id="PF01207"/>
    </source>
</evidence>
<dbReference type="InterPro" id="IPR001269">
    <property type="entry name" value="DUS_fam"/>
</dbReference>
<gene>
    <name evidence="15" type="ORF">ADM99_05590</name>
</gene>
<keyword evidence="3 11" id="KW-0285">Flavoprotein</keyword>
<dbReference type="Gene3D" id="1.10.1200.80">
    <property type="entry name" value="Putative flavin oxidoreducatase, domain 2"/>
    <property type="match status" value="1"/>
</dbReference>
<evidence type="ECO:0000256" key="7">
    <source>
        <dbReference type="ARBA" id="ARBA00022884"/>
    </source>
</evidence>
<dbReference type="PANTHER" id="PTHR45846:SF1">
    <property type="entry name" value="TRNA-DIHYDROURIDINE(47) SYNTHASE [NAD(P)(+)]-LIKE"/>
    <property type="match status" value="1"/>
</dbReference>
<feature type="binding site" evidence="13">
    <location>
        <position position="181"/>
    </location>
    <ligand>
        <name>FMN</name>
        <dbReference type="ChEBI" id="CHEBI:58210"/>
    </ligand>
</feature>
<dbReference type="InterPro" id="IPR035587">
    <property type="entry name" value="DUS-like_FMN-bd"/>
</dbReference>
<comment type="catalytic activity">
    <reaction evidence="9">
        <text>a 5,6-dihydrouridine in tRNA + NADP(+) = a uridine in tRNA + NADPH + H(+)</text>
        <dbReference type="Rhea" id="RHEA:23624"/>
        <dbReference type="Rhea" id="RHEA-COMP:13339"/>
        <dbReference type="Rhea" id="RHEA-COMP:13887"/>
        <dbReference type="ChEBI" id="CHEBI:15378"/>
        <dbReference type="ChEBI" id="CHEBI:57783"/>
        <dbReference type="ChEBI" id="CHEBI:58349"/>
        <dbReference type="ChEBI" id="CHEBI:65315"/>
        <dbReference type="ChEBI" id="CHEBI:74443"/>
    </reaction>
</comment>
<keyword evidence="13" id="KW-0547">Nucleotide-binding</keyword>
<evidence type="ECO:0000313" key="16">
    <source>
        <dbReference type="Proteomes" id="UP000050430"/>
    </source>
</evidence>
<dbReference type="Gene3D" id="3.20.20.70">
    <property type="entry name" value="Aldolase class I"/>
    <property type="match status" value="1"/>
</dbReference>
<dbReference type="PIRSF" id="PIRSF006621">
    <property type="entry name" value="Dus"/>
    <property type="match status" value="1"/>
</dbReference>
<keyword evidence="6" id="KW-0521">NADP</keyword>
<evidence type="ECO:0000256" key="1">
    <source>
        <dbReference type="ARBA" id="ARBA00002790"/>
    </source>
</evidence>
<dbReference type="AlphaFoldDB" id="A0A0P6X107"/>
<feature type="binding site" evidence="13">
    <location>
        <position position="151"/>
    </location>
    <ligand>
        <name>FMN</name>
        <dbReference type="ChEBI" id="CHEBI:58210"/>
    </ligand>
</feature>
<keyword evidence="4 11" id="KW-0288">FMN</keyword>
<organism evidence="15 16">
    <name type="scientific">Leptolinea tardivitalis</name>
    <dbReference type="NCBI Taxonomy" id="229920"/>
    <lineage>
        <taxon>Bacteria</taxon>
        <taxon>Bacillati</taxon>
        <taxon>Chloroflexota</taxon>
        <taxon>Anaerolineae</taxon>
        <taxon>Anaerolineales</taxon>
        <taxon>Anaerolineaceae</taxon>
        <taxon>Leptolinea</taxon>
    </lineage>
</organism>
<evidence type="ECO:0000256" key="13">
    <source>
        <dbReference type="PIRSR" id="PIRSR006621-2"/>
    </source>
</evidence>
<proteinExistence type="inferred from homology"/>
<dbReference type="Proteomes" id="UP000050430">
    <property type="component" value="Unassembled WGS sequence"/>
</dbReference>
<evidence type="ECO:0000256" key="9">
    <source>
        <dbReference type="ARBA" id="ARBA00048205"/>
    </source>
</evidence>
<evidence type="ECO:0000256" key="3">
    <source>
        <dbReference type="ARBA" id="ARBA00022630"/>
    </source>
</evidence>
<evidence type="ECO:0000313" key="15">
    <source>
        <dbReference type="EMBL" id="KPL72982.1"/>
    </source>
</evidence>
<feature type="binding site" evidence="13">
    <location>
        <position position="82"/>
    </location>
    <ligand>
        <name>FMN</name>
        <dbReference type="ChEBI" id="CHEBI:58210"/>
    </ligand>
</feature>
<dbReference type="SUPFAM" id="SSF51395">
    <property type="entry name" value="FMN-linked oxidoreductases"/>
    <property type="match status" value="1"/>
</dbReference>
<evidence type="ECO:0000256" key="5">
    <source>
        <dbReference type="ARBA" id="ARBA00022694"/>
    </source>
</evidence>
<dbReference type="STRING" id="229920.ADM99_05590"/>
<dbReference type="GO" id="GO:0000049">
    <property type="term" value="F:tRNA binding"/>
    <property type="evidence" value="ECO:0007669"/>
    <property type="project" value="UniProtKB-KW"/>
</dbReference>
<evidence type="ECO:0000256" key="10">
    <source>
        <dbReference type="ARBA" id="ARBA00048802"/>
    </source>
</evidence>
<keyword evidence="8 11" id="KW-0560">Oxidoreductase</keyword>
<keyword evidence="7" id="KW-0694">RNA-binding</keyword>
<keyword evidence="2" id="KW-0820">tRNA-binding</keyword>
<dbReference type="EMBL" id="LGCK01000007">
    <property type="protein sequence ID" value="KPL72982.1"/>
    <property type="molecule type" value="Genomic_DNA"/>
</dbReference>